<protein>
    <submittedName>
        <fullName evidence="1">Uncharacterized protein</fullName>
    </submittedName>
</protein>
<reference evidence="1" key="2">
    <citation type="journal article" date="2015" name="Fish Shellfish Immunol.">
        <title>Early steps in the European eel (Anguilla anguilla)-Vibrio vulnificus interaction in the gills: Role of the RtxA13 toxin.</title>
        <authorList>
            <person name="Callol A."/>
            <person name="Pajuelo D."/>
            <person name="Ebbesson L."/>
            <person name="Teles M."/>
            <person name="MacKenzie S."/>
            <person name="Amaro C."/>
        </authorList>
    </citation>
    <scope>NUCLEOTIDE SEQUENCE</scope>
</reference>
<proteinExistence type="predicted"/>
<sequence length="45" mass="5158">MLEIKFGGICMCTNIFHYHECQINESVCHILQGGVLMGYCTQQTY</sequence>
<dbReference type="AlphaFoldDB" id="A0A0E9VIC7"/>
<organism evidence="1">
    <name type="scientific">Anguilla anguilla</name>
    <name type="common">European freshwater eel</name>
    <name type="synonym">Muraena anguilla</name>
    <dbReference type="NCBI Taxonomy" id="7936"/>
    <lineage>
        <taxon>Eukaryota</taxon>
        <taxon>Metazoa</taxon>
        <taxon>Chordata</taxon>
        <taxon>Craniata</taxon>
        <taxon>Vertebrata</taxon>
        <taxon>Euteleostomi</taxon>
        <taxon>Actinopterygii</taxon>
        <taxon>Neopterygii</taxon>
        <taxon>Teleostei</taxon>
        <taxon>Anguilliformes</taxon>
        <taxon>Anguillidae</taxon>
        <taxon>Anguilla</taxon>
    </lineage>
</organism>
<name>A0A0E9VIC7_ANGAN</name>
<dbReference type="EMBL" id="GBXM01030765">
    <property type="protein sequence ID" value="JAH77812.1"/>
    <property type="molecule type" value="Transcribed_RNA"/>
</dbReference>
<reference evidence="1" key="1">
    <citation type="submission" date="2014-11" db="EMBL/GenBank/DDBJ databases">
        <authorList>
            <person name="Amaro Gonzalez C."/>
        </authorList>
    </citation>
    <scope>NUCLEOTIDE SEQUENCE</scope>
</reference>
<evidence type="ECO:0000313" key="1">
    <source>
        <dbReference type="EMBL" id="JAH77812.1"/>
    </source>
</evidence>
<accession>A0A0E9VIC7</accession>